<evidence type="ECO:0000313" key="4">
    <source>
        <dbReference type="Proteomes" id="UP001595816"/>
    </source>
</evidence>
<dbReference type="InterPro" id="IPR016040">
    <property type="entry name" value="NAD(P)-bd_dom"/>
</dbReference>
<gene>
    <name evidence="3" type="ORF">ACFOZ4_05670</name>
</gene>
<evidence type="ECO:0000313" key="3">
    <source>
        <dbReference type="EMBL" id="MFC4130091.1"/>
    </source>
</evidence>
<dbReference type="EMBL" id="JBHSAY010000004">
    <property type="protein sequence ID" value="MFC4130091.1"/>
    <property type="molecule type" value="Genomic_DNA"/>
</dbReference>
<feature type="domain" description="NAD(P)-binding" evidence="2">
    <location>
        <begin position="7"/>
        <end position="173"/>
    </location>
</feature>
<name>A0ABV8LGN2_9ACTN</name>
<protein>
    <submittedName>
        <fullName evidence="3">SDR family oxidoreductase</fullName>
    </submittedName>
</protein>
<keyword evidence="1" id="KW-0521">NADP</keyword>
<dbReference type="SUPFAM" id="SSF51735">
    <property type="entry name" value="NAD(P)-binding Rossmann-fold domains"/>
    <property type="match status" value="1"/>
</dbReference>
<dbReference type="PANTHER" id="PTHR42748:SF3">
    <property type="entry name" value="BLL4366 PROTEIN"/>
    <property type="match status" value="1"/>
</dbReference>
<dbReference type="Proteomes" id="UP001595816">
    <property type="component" value="Unassembled WGS sequence"/>
</dbReference>
<evidence type="ECO:0000256" key="1">
    <source>
        <dbReference type="ARBA" id="ARBA00022857"/>
    </source>
</evidence>
<evidence type="ECO:0000259" key="2">
    <source>
        <dbReference type="Pfam" id="PF13460"/>
    </source>
</evidence>
<comment type="caution">
    <text evidence="3">The sequence shown here is derived from an EMBL/GenBank/DDBJ whole genome shotgun (WGS) entry which is preliminary data.</text>
</comment>
<dbReference type="InterPro" id="IPR051164">
    <property type="entry name" value="NmrA-like_oxidored"/>
</dbReference>
<dbReference type="Pfam" id="PF13460">
    <property type="entry name" value="NAD_binding_10"/>
    <property type="match status" value="1"/>
</dbReference>
<sequence>MKIVVIGGTGLIGSQVVGILRDQGHEAVAASPSSGVDSTTGEGLDDALAGAHVVVDVTNPPVFTPDGVMAFFTASGRHLAVAEVAAGVRHHVALSIIGLDRVGDEAFYLKAKAAQEQQIRASGVPFTIVRATQFFEFLKGIADSATVGDEIRLTSKTLQPLAAAEVAAYVAEVAVGEPVDGVVEIAGPERIPLADAVRRRLAALGDPRKVVDDDTAPYFGSVIGDDTLVPGNEPHRSAKTTFAEWLASQ</sequence>
<dbReference type="PANTHER" id="PTHR42748">
    <property type="entry name" value="NITROGEN METABOLITE REPRESSION PROTEIN NMRA FAMILY MEMBER"/>
    <property type="match status" value="1"/>
</dbReference>
<accession>A0ABV8LGN2</accession>
<dbReference type="InterPro" id="IPR036291">
    <property type="entry name" value="NAD(P)-bd_dom_sf"/>
</dbReference>
<proteinExistence type="predicted"/>
<organism evidence="3 4">
    <name type="scientific">Hamadaea flava</name>
    <dbReference type="NCBI Taxonomy" id="1742688"/>
    <lineage>
        <taxon>Bacteria</taxon>
        <taxon>Bacillati</taxon>
        <taxon>Actinomycetota</taxon>
        <taxon>Actinomycetes</taxon>
        <taxon>Micromonosporales</taxon>
        <taxon>Micromonosporaceae</taxon>
        <taxon>Hamadaea</taxon>
    </lineage>
</organism>
<dbReference type="Gene3D" id="3.40.50.720">
    <property type="entry name" value="NAD(P)-binding Rossmann-like Domain"/>
    <property type="match status" value="1"/>
</dbReference>
<reference evidence="4" key="1">
    <citation type="journal article" date="2019" name="Int. J. Syst. Evol. Microbiol.">
        <title>The Global Catalogue of Microorganisms (GCM) 10K type strain sequencing project: providing services to taxonomists for standard genome sequencing and annotation.</title>
        <authorList>
            <consortium name="The Broad Institute Genomics Platform"/>
            <consortium name="The Broad Institute Genome Sequencing Center for Infectious Disease"/>
            <person name="Wu L."/>
            <person name="Ma J."/>
        </authorList>
    </citation>
    <scope>NUCLEOTIDE SEQUENCE [LARGE SCALE GENOMIC DNA]</scope>
    <source>
        <strain evidence="4">CGMCC 4.7289</strain>
    </source>
</reference>
<keyword evidence="4" id="KW-1185">Reference proteome</keyword>
<dbReference type="RefSeq" id="WP_253755838.1">
    <property type="nucleotide sequence ID" value="NZ_JAMZDZ010000001.1"/>
</dbReference>